<dbReference type="EMBL" id="CP010429">
    <property type="protein sequence ID" value="AKD53538.1"/>
    <property type="molecule type" value="Genomic_DNA"/>
</dbReference>
<dbReference type="HOGENOM" id="CLU_1304231_0_0_10"/>
<name>A0A0E3ZSV5_9BACT</name>
<dbReference type="Proteomes" id="UP000033054">
    <property type="component" value="Chromosome"/>
</dbReference>
<accession>A0A0E3ZSV5</accession>
<protein>
    <submittedName>
        <fullName evidence="1">Uncharacterized protein</fullName>
    </submittedName>
</protein>
<organism evidence="1 2">
    <name type="scientific">Spirosoma radiotolerans</name>
    <dbReference type="NCBI Taxonomy" id="1379870"/>
    <lineage>
        <taxon>Bacteria</taxon>
        <taxon>Pseudomonadati</taxon>
        <taxon>Bacteroidota</taxon>
        <taxon>Cytophagia</taxon>
        <taxon>Cytophagales</taxon>
        <taxon>Cytophagaceae</taxon>
        <taxon>Spirosoma</taxon>
    </lineage>
</organism>
<proteinExistence type="predicted"/>
<evidence type="ECO:0000313" key="2">
    <source>
        <dbReference type="Proteomes" id="UP000033054"/>
    </source>
</evidence>
<dbReference type="STRING" id="1379870.SD10_00105"/>
<dbReference type="KEGG" id="srd:SD10_00105"/>
<reference evidence="1 2" key="1">
    <citation type="journal article" date="2014" name="Curr. Microbiol.">
        <title>Spirosoma radiotolerans sp. nov., a gamma-radiation-resistant bacterium isolated from gamma ray-irradiated soil.</title>
        <authorList>
            <person name="Lee J.J."/>
            <person name="Srinivasan S."/>
            <person name="Lim S."/>
            <person name="Joe M."/>
            <person name="Im S."/>
            <person name="Bae S.I."/>
            <person name="Park K.R."/>
            <person name="Han J.H."/>
            <person name="Park S.H."/>
            <person name="Joo B.M."/>
            <person name="Park S.J."/>
            <person name="Kim M.K."/>
        </authorList>
    </citation>
    <scope>NUCLEOTIDE SEQUENCE [LARGE SCALE GENOMIC DNA]</scope>
    <source>
        <strain evidence="1 2">DG5A</strain>
    </source>
</reference>
<dbReference type="PATRIC" id="fig|1379870.5.peg.23"/>
<dbReference type="AlphaFoldDB" id="A0A0E3ZSV5"/>
<dbReference type="OrthoDB" id="1433444at2"/>
<keyword evidence="2" id="KW-1185">Reference proteome</keyword>
<gene>
    <name evidence="1" type="ORF">SD10_00105</name>
</gene>
<sequence>MMKKLPTIIISRTFLLVKSFLLAFGISSFVGLPFKKVRDDLSFHGFDNDPIRFKILTKKKRVLANEEIEITVSAYYTAISPTLLYTFEGSNSFRLKILLPEGFIQTGGDYTDHCGTTLTNATPNAQYTLKGYFSRTGVKPQFYLLRGNSQADANSLFVVKDELTLEVRPAARPALEALDEPISHSSEPVVQQAARVAFADCSFDSSTPIIS</sequence>
<evidence type="ECO:0000313" key="1">
    <source>
        <dbReference type="EMBL" id="AKD53538.1"/>
    </source>
</evidence>
<dbReference type="RefSeq" id="WP_046375126.1">
    <property type="nucleotide sequence ID" value="NZ_CP010429.1"/>
</dbReference>